<dbReference type="InterPro" id="IPR002078">
    <property type="entry name" value="Sigma_54_int"/>
</dbReference>
<dbReference type="NCBIfam" id="TIGR00229">
    <property type="entry name" value="sensory_box"/>
    <property type="match status" value="1"/>
</dbReference>
<dbReference type="AlphaFoldDB" id="A0A178YQS5"/>
<evidence type="ECO:0000256" key="7">
    <source>
        <dbReference type="ARBA" id="ARBA00023163"/>
    </source>
</evidence>
<dbReference type="InterPro" id="IPR009057">
    <property type="entry name" value="Homeodomain-like_sf"/>
</dbReference>
<dbReference type="EMBL" id="LNQB01000049">
    <property type="protein sequence ID" value="OAP49918.1"/>
    <property type="molecule type" value="Genomic_DNA"/>
</dbReference>
<gene>
    <name evidence="10" type="ORF">ATB98_03390</name>
</gene>
<evidence type="ECO:0000256" key="5">
    <source>
        <dbReference type="ARBA" id="ARBA00023125"/>
    </source>
</evidence>
<dbReference type="SUPFAM" id="SSF46689">
    <property type="entry name" value="Homeodomain-like"/>
    <property type="match status" value="1"/>
</dbReference>
<protein>
    <submittedName>
        <fullName evidence="10">Fis family transcriptional regulator</fullName>
    </submittedName>
</protein>
<dbReference type="Pfam" id="PF08448">
    <property type="entry name" value="PAS_4"/>
    <property type="match status" value="1"/>
</dbReference>
<evidence type="ECO:0000259" key="8">
    <source>
        <dbReference type="PROSITE" id="PS50045"/>
    </source>
</evidence>
<dbReference type="SMART" id="SM00091">
    <property type="entry name" value="PAS"/>
    <property type="match status" value="1"/>
</dbReference>
<reference evidence="10 11" key="1">
    <citation type="submission" date="2015-11" db="EMBL/GenBank/DDBJ databases">
        <title>Ensifer anhuiense sp. nov., an effective nitrogen fixation bacterium with Glycine soja.</title>
        <authorList>
            <person name="Yan H."/>
            <person name="Chen W."/>
        </authorList>
    </citation>
    <scope>NUCLEOTIDE SEQUENCE [LARGE SCALE GENOMIC DNA]</scope>
    <source>
        <strain evidence="10 11">LMG 7837</strain>
    </source>
</reference>
<dbReference type="GO" id="GO:0005524">
    <property type="term" value="F:ATP binding"/>
    <property type="evidence" value="ECO:0007669"/>
    <property type="project" value="UniProtKB-KW"/>
</dbReference>
<dbReference type="RefSeq" id="WP_066868710.1">
    <property type="nucleotide sequence ID" value="NZ_LNQB01000049.1"/>
</dbReference>
<dbReference type="GO" id="GO:0000160">
    <property type="term" value="P:phosphorelay signal transduction system"/>
    <property type="evidence" value="ECO:0007669"/>
    <property type="project" value="UniProtKB-KW"/>
</dbReference>
<dbReference type="Gene3D" id="3.30.450.20">
    <property type="entry name" value="PAS domain"/>
    <property type="match status" value="1"/>
</dbReference>
<evidence type="ECO:0000256" key="1">
    <source>
        <dbReference type="ARBA" id="ARBA00022741"/>
    </source>
</evidence>
<evidence type="ECO:0000259" key="9">
    <source>
        <dbReference type="PROSITE" id="PS50112"/>
    </source>
</evidence>
<evidence type="ECO:0000256" key="4">
    <source>
        <dbReference type="ARBA" id="ARBA00023015"/>
    </source>
</evidence>
<name>A0A178YQS5_SINSA</name>
<dbReference type="PROSITE" id="PS50112">
    <property type="entry name" value="PAS"/>
    <property type="match status" value="1"/>
</dbReference>
<dbReference type="CDD" id="cd00009">
    <property type="entry name" value="AAA"/>
    <property type="match status" value="1"/>
</dbReference>
<dbReference type="Gene3D" id="1.10.8.60">
    <property type="match status" value="1"/>
</dbReference>
<keyword evidence="2" id="KW-0067">ATP-binding</keyword>
<dbReference type="InterPro" id="IPR035965">
    <property type="entry name" value="PAS-like_dom_sf"/>
</dbReference>
<dbReference type="GO" id="GO:0043565">
    <property type="term" value="F:sequence-specific DNA binding"/>
    <property type="evidence" value="ECO:0007669"/>
    <property type="project" value="InterPro"/>
</dbReference>
<keyword evidence="3" id="KW-0902">Two-component regulatory system</keyword>
<evidence type="ECO:0000256" key="3">
    <source>
        <dbReference type="ARBA" id="ARBA00023012"/>
    </source>
</evidence>
<comment type="caution">
    <text evidence="10">The sequence shown here is derived from an EMBL/GenBank/DDBJ whole genome shotgun (WGS) entry which is preliminary data.</text>
</comment>
<dbReference type="InterPro" id="IPR002197">
    <property type="entry name" value="HTH_Fis"/>
</dbReference>
<feature type="domain" description="Sigma-54 factor interaction" evidence="8">
    <location>
        <begin position="150"/>
        <end position="379"/>
    </location>
</feature>
<dbReference type="SUPFAM" id="SSF52540">
    <property type="entry name" value="P-loop containing nucleoside triphosphate hydrolases"/>
    <property type="match status" value="1"/>
</dbReference>
<proteinExistence type="predicted"/>
<dbReference type="InterPro" id="IPR003593">
    <property type="entry name" value="AAA+_ATPase"/>
</dbReference>
<dbReference type="STRING" id="36856.ATB98_03390"/>
<dbReference type="PANTHER" id="PTHR32071:SF117">
    <property type="entry name" value="PTS-DEPENDENT DIHYDROXYACETONE KINASE OPERON REGULATORY PROTEIN-RELATED"/>
    <property type="match status" value="1"/>
</dbReference>
<keyword evidence="11" id="KW-1185">Reference proteome</keyword>
<evidence type="ECO:0000256" key="2">
    <source>
        <dbReference type="ARBA" id="ARBA00022840"/>
    </source>
</evidence>
<dbReference type="GO" id="GO:0006355">
    <property type="term" value="P:regulation of DNA-templated transcription"/>
    <property type="evidence" value="ECO:0007669"/>
    <property type="project" value="InterPro"/>
</dbReference>
<dbReference type="FunFam" id="3.40.50.300:FF:000006">
    <property type="entry name" value="DNA-binding transcriptional regulator NtrC"/>
    <property type="match status" value="1"/>
</dbReference>
<dbReference type="PROSITE" id="PS00688">
    <property type="entry name" value="SIGMA54_INTERACT_3"/>
    <property type="match status" value="1"/>
</dbReference>
<keyword evidence="6" id="KW-0010">Activator</keyword>
<dbReference type="Pfam" id="PF00158">
    <property type="entry name" value="Sigma54_activat"/>
    <property type="match status" value="1"/>
</dbReference>
<feature type="domain" description="PAS" evidence="9">
    <location>
        <begin position="13"/>
        <end position="67"/>
    </location>
</feature>
<dbReference type="SUPFAM" id="SSF55785">
    <property type="entry name" value="PYP-like sensor domain (PAS domain)"/>
    <property type="match status" value="1"/>
</dbReference>
<keyword evidence="1" id="KW-0547">Nucleotide-binding</keyword>
<keyword evidence="5" id="KW-0238">DNA-binding</keyword>
<dbReference type="Proteomes" id="UP000078507">
    <property type="component" value="Unassembled WGS sequence"/>
</dbReference>
<keyword evidence="4" id="KW-0805">Transcription regulation</keyword>
<dbReference type="OrthoDB" id="9761019at2"/>
<dbReference type="Pfam" id="PF25601">
    <property type="entry name" value="AAA_lid_14"/>
    <property type="match status" value="1"/>
</dbReference>
<dbReference type="SMART" id="SM00382">
    <property type="entry name" value="AAA"/>
    <property type="match status" value="1"/>
</dbReference>
<dbReference type="InterPro" id="IPR000014">
    <property type="entry name" value="PAS"/>
</dbReference>
<evidence type="ECO:0000313" key="10">
    <source>
        <dbReference type="EMBL" id="OAP49918.1"/>
    </source>
</evidence>
<sequence length="452" mass="48873">MTLPEWLAGSSEEAGFLRLVLDHVSDCLVAVDTEGTIVLINDPYCRLLGGEAEEFLGRHITDVVGPQTKLHFVARGIGTHIGYPLEVRGHKLVTKQVPVHKDGRIIGAVGLALFSDYDALKKTYGRISKAELAIPSKPKAWQSKFGLDDLIGTGPLMEAHRDALKLAAAYDLPVLICGETGTGKELAAQATHSLSDRSTGPFVWVNCASIPSELIEAELFGYEGGAFTGARSQGKPGKFELATGGVLFLDEIGDMPLALQGSLLRVLQTGEIVRVGGTNPVGIDVRIICATNKPLVELVQTGRFREDLYHRLNVLPIEVPALRERGDLAHLAEHLLARIATRLSVPAPVLTAEDHERLVAHTWPGNVRELENALTRMIVTGRISTASLDDRHRSPSVDAKSDLKSRMKSEAHAALRAALQQAGGNKQRAAEVLGISRAQLYRLLKEQAPPSK</sequence>
<organism evidence="10 11">
    <name type="scientific">Sinorhizobium saheli</name>
    <dbReference type="NCBI Taxonomy" id="36856"/>
    <lineage>
        <taxon>Bacteria</taxon>
        <taxon>Pseudomonadati</taxon>
        <taxon>Pseudomonadota</taxon>
        <taxon>Alphaproteobacteria</taxon>
        <taxon>Hyphomicrobiales</taxon>
        <taxon>Rhizobiaceae</taxon>
        <taxon>Sinorhizobium/Ensifer group</taxon>
        <taxon>Sinorhizobium</taxon>
    </lineage>
</organism>
<dbReference type="InterPro" id="IPR013656">
    <property type="entry name" value="PAS_4"/>
</dbReference>
<dbReference type="Gene3D" id="1.10.10.60">
    <property type="entry name" value="Homeodomain-like"/>
    <property type="match status" value="1"/>
</dbReference>
<accession>A0A178YQS5</accession>
<keyword evidence="7" id="KW-0804">Transcription</keyword>
<dbReference type="PROSITE" id="PS50045">
    <property type="entry name" value="SIGMA54_INTERACT_4"/>
    <property type="match status" value="1"/>
</dbReference>
<dbReference type="Pfam" id="PF02954">
    <property type="entry name" value="HTH_8"/>
    <property type="match status" value="1"/>
</dbReference>
<dbReference type="Gene3D" id="3.40.50.300">
    <property type="entry name" value="P-loop containing nucleotide triphosphate hydrolases"/>
    <property type="match status" value="1"/>
</dbReference>
<evidence type="ECO:0000256" key="6">
    <source>
        <dbReference type="ARBA" id="ARBA00023159"/>
    </source>
</evidence>
<dbReference type="InterPro" id="IPR027417">
    <property type="entry name" value="P-loop_NTPase"/>
</dbReference>
<dbReference type="InterPro" id="IPR058031">
    <property type="entry name" value="AAA_lid_NorR"/>
</dbReference>
<evidence type="ECO:0000313" key="11">
    <source>
        <dbReference type="Proteomes" id="UP000078507"/>
    </source>
</evidence>
<dbReference type="PRINTS" id="PR01590">
    <property type="entry name" value="HTHFIS"/>
</dbReference>
<dbReference type="CDD" id="cd00130">
    <property type="entry name" value="PAS"/>
    <property type="match status" value="1"/>
</dbReference>
<dbReference type="InterPro" id="IPR025944">
    <property type="entry name" value="Sigma_54_int_dom_CS"/>
</dbReference>
<dbReference type="PANTHER" id="PTHR32071">
    <property type="entry name" value="TRANSCRIPTIONAL REGULATORY PROTEIN"/>
    <property type="match status" value="1"/>
</dbReference>